<evidence type="ECO:0000256" key="5">
    <source>
        <dbReference type="ARBA" id="ARBA00022723"/>
    </source>
</evidence>
<evidence type="ECO:0000256" key="2">
    <source>
        <dbReference type="ARBA" id="ARBA00004141"/>
    </source>
</evidence>
<comment type="similarity">
    <text evidence="3">Belongs to the MCTP family.</text>
</comment>
<keyword evidence="4 11" id="KW-0812">Transmembrane</keyword>
<dbReference type="PANTHER" id="PTHR45911">
    <property type="entry name" value="C2 DOMAIN-CONTAINING PROTEIN"/>
    <property type="match status" value="1"/>
</dbReference>
<dbReference type="Gene3D" id="2.60.40.150">
    <property type="entry name" value="C2 domain"/>
    <property type="match status" value="3"/>
</dbReference>
<reference evidence="13" key="2">
    <citation type="submission" date="2025-09" db="UniProtKB">
        <authorList>
            <consortium name="Ensembl"/>
        </authorList>
    </citation>
    <scope>IDENTIFICATION</scope>
</reference>
<keyword evidence="7" id="KW-0106">Calcium</keyword>
<feature type="transmembrane region" description="Helical" evidence="11">
    <location>
        <begin position="766"/>
        <end position="787"/>
    </location>
</feature>
<dbReference type="STRING" id="1676925.ENSPKIP00000035191"/>
<feature type="domain" description="C2" evidence="12">
    <location>
        <begin position="150"/>
        <end position="265"/>
    </location>
</feature>
<proteinExistence type="inferred from homology"/>
<sequence length="851" mass="96511">MEGKKPSVWGNLRQKARPFFGNLRTRNQRGGSRPEPSRRKQEPDCRKSTSEPDICRAQAREADTPDGRSSMLAAPDSDSTTEWGSVESIYRMAPQEHGSAPAGAPGDADSAETVSIATREPPSEEVSQEQENSSCNHNVNRCQGLQDSSVMETGHGEAPAVPQKILYLLTVNLKEGRDLVVRDRCGTSDPYVKFKLGGKTAYKSKVVYKSLNPTWNESFSYPVHDLEKALLLKVYDRDLTTDDFMGESSISLNTLELNRTREMKLYLGDPNSLENDMGVIVVDVCLSLRVSGDRSPVDPKVVPKGGKSTRPALGGHRGALLDSMRIQQLWSSVAQVTLVELREPPADGPADVFVLFKLGAQKYRSKIVCKQSSPQWKERFDFNHFIHGPDMLEVEVWARDGRKHKESLGMFAVDLSQIPINQQQIYTQVLDDGTASVVFLVTRTPAFGVFISDLWASPLKDASERKQLEDRYHLRNSFRNVQDVGFLQAKIIKAADLSAADLNGKSDPFCVVQLGNDRLQTHTVYKTLNPEWNTVFTLPVKDIHENLEVTIFDEDGDKPPDFLGKVLIPLLSIQNGVQNSYLLKTHDLGRLSKGIICLEMDVFFNPVRASIRTFKPKETRFIEDNPKFSKKVLQRNVYRVRKISRSILYTLQYIKSCFQWQNTQRSLIAFVIFLVTMWHWELFMLPLSLLLLIAWNYFQVASEKVSHDLDHIDLGDDEDEDEKDTERRGLMEKIHMVQEIVVSVQSLLEEIACLGERIKNTFNWSAPFLSALACLVLFIVTVITYYIPLRYIVLIWGINKFTKKLRNPFAIDNNEILDFLQRVPSDVQKVQFSEGRMFANQSPLKKKRSTP</sequence>
<dbReference type="PROSITE" id="PS50004">
    <property type="entry name" value="C2"/>
    <property type="match status" value="3"/>
</dbReference>
<dbReference type="GeneTree" id="ENSGT00940000156291"/>
<name>A0A3B3SYL0_9TELE</name>
<dbReference type="InterPro" id="IPR000008">
    <property type="entry name" value="C2_dom"/>
</dbReference>
<dbReference type="InterPro" id="IPR013583">
    <property type="entry name" value="MCTP_C"/>
</dbReference>
<dbReference type="GO" id="GO:0030672">
    <property type="term" value="C:synaptic vesicle membrane"/>
    <property type="evidence" value="ECO:0007669"/>
    <property type="project" value="TreeGrafter"/>
</dbReference>
<dbReference type="SUPFAM" id="SSF49562">
    <property type="entry name" value="C2 domain (Calcium/lipid-binding domain, CaLB)"/>
    <property type="match status" value="3"/>
</dbReference>
<dbReference type="Proteomes" id="UP000261540">
    <property type="component" value="Unplaced"/>
</dbReference>
<dbReference type="FunFam" id="2.60.40.150:FF:000019">
    <property type="entry name" value="Multiple C2 and transmembrane domain-containing protein 2 isoform 1"/>
    <property type="match status" value="1"/>
</dbReference>
<accession>A0A3B3SYL0</accession>
<dbReference type="InterPro" id="IPR035892">
    <property type="entry name" value="C2_domain_sf"/>
</dbReference>
<dbReference type="PRINTS" id="PR00360">
    <property type="entry name" value="C2DOMAIN"/>
</dbReference>
<feature type="domain" description="C2" evidence="12">
    <location>
        <begin position="470"/>
        <end position="584"/>
    </location>
</feature>
<evidence type="ECO:0000256" key="3">
    <source>
        <dbReference type="ARBA" id="ARBA00007923"/>
    </source>
</evidence>
<keyword evidence="8 11" id="KW-1133">Transmembrane helix</keyword>
<evidence type="ECO:0000256" key="8">
    <source>
        <dbReference type="ARBA" id="ARBA00022989"/>
    </source>
</evidence>
<dbReference type="FunFam" id="2.60.40.150:FF:000076">
    <property type="entry name" value="multiple C2 and transmembrane domain-containing protein 2 isoform X1"/>
    <property type="match status" value="1"/>
</dbReference>
<protein>
    <submittedName>
        <fullName evidence="13">Multiple C2 and transmembrane domain containing 2</fullName>
    </submittedName>
</protein>
<dbReference type="AlphaFoldDB" id="A0A3B3SYL0"/>
<dbReference type="CDD" id="cd08377">
    <property type="entry name" value="C2C_MCTP_PRT"/>
    <property type="match status" value="1"/>
</dbReference>
<evidence type="ECO:0000256" key="7">
    <source>
        <dbReference type="ARBA" id="ARBA00022837"/>
    </source>
</evidence>
<dbReference type="Ensembl" id="ENSPKIT00000016119.1">
    <property type="protein sequence ID" value="ENSPKIP00000035191.1"/>
    <property type="gene ID" value="ENSPKIG00000014239.1"/>
</dbReference>
<feature type="compositionally biased region" description="Low complexity" evidence="10">
    <location>
        <begin position="98"/>
        <end position="108"/>
    </location>
</feature>
<dbReference type="SMART" id="SM00239">
    <property type="entry name" value="C2"/>
    <property type="match status" value="3"/>
</dbReference>
<reference evidence="13" key="1">
    <citation type="submission" date="2025-08" db="UniProtKB">
        <authorList>
            <consortium name="Ensembl"/>
        </authorList>
    </citation>
    <scope>IDENTIFICATION</scope>
</reference>
<evidence type="ECO:0000313" key="14">
    <source>
        <dbReference type="Proteomes" id="UP000261540"/>
    </source>
</evidence>
<evidence type="ECO:0000256" key="9">
    <source>
        <dbReference type="ARBA" id="ARBA00023136"/>
    </source>
</evidence>
<evidence type="ECO:0000256" key="11">
    <source>
        <dbReference type="SAM" id="Phobius"/>
    </source>
</evidence>
<keyword evidence="6" id="KW-0677">Repeat</keyword>
<dbReference type="CDD" id="cd04042">
    <property type="entry name" value="C2A_MCTP_PRT"/>
    <property type="match status" value="1"/>
</dbReference>
<dbReference type="GO" id="GO:0046928">
    <property type="term" value="P:regulation of neurotransmitter secretion"/>
    <property type="evidence" value="ECO:0007669"/>
    <property type="project" value="TreeGrafter"/>
</dbReference>
<organism evidence="13 14">
    <name type="scientific">Paramormyrops kingsleyae</name>
    <dbReference type="NCBI Taxonomy" id="1676925"/>
    <lineage>
        <taxon>Eukaryota</taxon>
        <taxon>Metazoa</taxon>
        <taxon>Chordata</taxon>
        <taxon>Craniata</taxon>
        <taxon>Vertebrata</taxon>
        <taxon>Euteleostomi</taxon>
        <taxon>Actinopterygii</taxon>
        <taxon>Neopterygii</taxon>
        <taxon>Teleostei</taxon>
        <taxon>Osteoglossocephala</taxon>
        <taxon>Osteoglossomorpha</taxon>
        <taxon>Osteoglossiformes</taxon>
        <taxon>Mormyridae</taxon>
        <taxon>Paramormyrops</taxon>
    </lineage>
</organism>
<evidence type="ECO:0000313" key="13">
    <source>
        <dbReference type="Ensembl" id="ENSPKIP00000035191.1"/>
    </source>
</evidence>
<evidence type="ECO:0000256" key="4">
    <source>
        <dbReference type="ARBA" id="ARBA00022692"/>
    </source>
</evidence>
<evidence type="ECO:0000259" key="12">
    <source>
        <dbReference type="PROSITE" id="PS50004"/>
    </source>
</evidence>
<comment type="subcellular location">
    <subcellularLocation>
        <location evidence="2">Membrane</location>
        <topology evidence="2">Multi-pass membrane protein</topology>
    </subcellularLocation>
</comment>
<keyword evidence="9 11" id="KW-0472">Membrane</keyword>
<feature type="region of interest" description="Disordered" evidence="10">
    <location>
        <begin position="1"/>
        <end position="83"/>
    </location>
</feature>
<keyword evidence="5" id="KW-0479">Metal-binding</keyword>
<feature type="region of interest" description="Disordered" evidence="10">
    <location>
        <begin position="96"/>
        <end position="140"/>
    </location>
</feature>
<feature type="compositionally biased region" description="Basic and acidic residues" evidence="10">
    <location>
        <begin position="35"/>
        <end position="66"/>
    </location>
</feature>
<dbReference type="PANTHER" id="PTHR45911:SF2">
    <property type="entry name" value="MULTIPLE C2 AND TRANSMEMBRANE DOMAIN-CONTAINING PROTEIN 2"/>
    <property type="match status" value="1"/>
</dbReference>
<dbReference type="Pfam" id="PF08372">
    <property type="entry name" value="PRT_C"/>
    <property type="match status" value="1"/>
</dbReference>
<feature type="domain" description="C2" evidence="12">
    <location>
        <begin position="316"/>
        <end position="430"/>
    </location>
</feature>
<comment type="cofactor">
    <cofactor evidence="1">
        <name>Ca(2+)</name>
        <dbReference type="ChEBI" id="CHEBI:29108"/>
    </cofactor>
</comment>
<dbReference type="GO" id="GO:0005509">
    <property type="term" value="F:calcium ion binding"/>
    <property type="evidence" value="ECO:0007669"/>
    <property type="project" value="TreeGrafter"/>
</dbReference>
<evidence type="ECO:0000256" key="1">
    <source>
        <dbReference type="ARBA" id="ARBA00001913"/>
    </source>
</evidence>
<evidence type="ECO:0000256" key="10">
    <source>
        <dbReference type="SAM" id="MobiDB-lite"/>
    </source>
</evidence>
<keyword evidence="14" id="KW-1185">Reference proteome</keyword>
<feature type="transmembrane region" description="Helical" evidence="11">
    <location>
        <begin position="667"/>
        <end position="695"/>
    </location>
</feature>
<evidence type="ECO:0000256" key="6">
    <source>
        <dbReference type="ARBA" id="ARBA00022737"/>
    </source>
</evidence>
<dbReference type="Pfam" id="PF00168">
    <property type="entry name" value="C2"/>
    <property type="match status" value="3"/>
</dbReference>